<dbReference type="GeneID" id="105003593"/>
<protein>
    <submittedName>
        <fullName evidence="3">X-linked retinitis pigmentosa GTPase regulator-like</fullName>
    </submittedName>
</protein>
<organism evidence="2 3">
    <name type="scientific">Bison bison bison</name>
    <name type="common">North American plains bison</name>
    <dbReference type="NCBI Taxonomy" id="43346"/>
    <lineage>
        <taxon>Eukaryota</taxon>
        <taxon>Metazoa</taxon>
        <taxon>Chordata</taxon>
        <taxon>Craniata</taxon>
        <taxon>Vertebrata</taxon>
        <taxon>Euteleostomi</taxon>
        <taxon>Mammalia</taxon>
        <taxon>Eutheria</taxon>
        <taxon>Laurasiatheria</taxon>
        <taxon>Artiodactyla</taxon>
        <taxon>Ruminantia</taxon>
        <taxon>Pecora</taxon>
        <taxon>Bovidae</taxon>
        <taxon>Bovinae</taxon>
        <taxon>Bison</taxon>
    </lineage>
</organism>
<proteinExistence type="predicted"/>
<feature type="region of interest" description="Disordered" evidence="1">
    <location>
        <begin position="63"/>
        <end position="96"/>
    </location>
</feature>
<evidence type="ECO:0000313" key="2">
    <source>
        <dbReference type="Proteomes" id="UP000515208"/>
    </source>
</evidence>
<accession>A0A6P3IXT5</accession>
<gene>
    <name evidence="3" type="primary">LOC105003593</name>
</gene>
<keyword evidence="2" id="KW-1185">Reference proteome</keyword>
<evidence type="ECO:0000256" key="1">
    <source>
        <dbReference type="SAM" id="MobiDB-lite"/>
    </source>
</evidence>
<evidence type="ECO:0000313" key="3">
    <source>
        <dbReference type="RefSeq" id="XP_010859143.1"/>
    </source>
</evidence>
<feature type="region of interest" description="Disordered" evidence="1">
    <location>
        <begin position="1"/>
        <end position="24"/>
    </location>
</feature>
<reference evidence="3" key="1">
    <citation type="submission" date="2025-08" db="UniProtKB">
        <authorList>
            <consortium name="RefSeq"/>
        </authorList>
    </citation>
    <scope>IDENTIFICATION</scope>
    <source>
        <tissue evidence="3">Blood</tissue>
    </source>
</reference>
<sequence>MCDRAKSSSSEILEDNESTPTKDIKKSKIFLFKRMSLMSQKIVQINNEPLPEIKPIGDQIAFKRNKKDANQNHMGQNHQDTSPPNMERRSKSCTIL</sequence>
<dbReference type="AlphaFoldDB" id="A0A6P3IXT5"/>
<name>A0A6P3IXT5_BISBB</name>
<dbReference type="RefSeq" id="XP_010859143.1">
    <property type="nucleotide sequence ID" value="XM_010860841.1"/>
</dbReference>
<dbReference type="KEGG" id="bbis:105003593"/>
<feature type="compositionally biased region" description="Polar residues" evidence="1">
    <location>
        <begin position="71"/>
        <end position="84"/>
    </location>
</feature>
<dbReference type="Proteomes" id="UP000515208">
    <property type="component" value="Unplaced"/>
</dbReference>